<dbReference type="InterPro" id="IPR050464">
    <property type="entry name" value="Zeta_carotene_desat/Oxidored"/>
</dbReference>
<dbReference type="NCBIfam" id="TIGR00562">
    <property type="entry name" value="proto_IX_ox"/>
    <property type="match status" value="1"/>
</dbReference>
<keyword evidence="2 6" id="KW-0285">Flavoprotein</keyword>
<dbReference type="SUPFAM" id="SSF54373">
    <property type="entry name" value="FAD-linked reductases, C-terminal domain"/>
    <property type="match status" value="1"/>
</dbReference>
<reference evidence="8 9" key="1">
    <citation type="submission" date="2020-04" db="EMBL/GenBank/DDBJ databases">
        <title>Flammeovirga sp. SR4, a novel species isolated from seawater.</title>
        <authorList>
            <person name="Wang X."/>
        </authorList>
    </citation>
    <scope>NUCLEOTIDE SEQUENCE [LARGE SCALE GENOMIC DNA]</scope>
    <source>
        <strain evidence="8 9">SR4</strain>
    </source>
</reference>
<sequence length="445" mass="49642">MNIGIIGGGISGLTTAYFLNKKGYNCTVLEKQSKVGGCISTEKIDGRIFENGPNSLLLTSQHINFINELGLGEELLQALDTNKDRFVLKGGKYQILPSGPHNFFTNHFFSFSAKLKIITEFFRRNKPTEKIESLYDFFLRRFNKEICDYALDPFVSGIYAGDPKKLVIKAAFPALYEAEKDYGSIIKGMINQRKNSKAEGASTERRKAYSFKNGLSVFTNKIAEQVDVKTSQEVKNISKGESGFEVVTSTETFQFDKVVIASNAIGTASFLKEMLPDVAQRLENIPAPPMCVVHSIYKKSDAQNAPQGFGGLNPKVENVFTSGSIWTSSIFPNRTNGDEILITTFVGGMQNIEKTELSEKEVLASVHDELTNTIEVSGEPVFQKYYKWNRAIPQYTEEVLELWDSLENNPIEGLFISANWKGGISVPNCIDQAIELTKSFEELKK</sequence>
<keyword evidence="3 6" id="KW-0274">FAD</keyword>
<name>A0A7X8SLL8_9BACT</name>
<dbReference type="RefSeq" id="WP_168883122.1">
    <property type="nucleotide sequence ID" value="NZ_JABAIL010000004.1"/>
</dbReference>
<evidence type="ECO:0000256" key="5">
    <source>
        <dbReference type="ARBA" id="ARBA00023133"/>
    </source>
</evidence>
<dbReference type="EC" id="1.3.3.15" evidence="6"/>
<dbReference type="InterPro" id="IPR036188">
    <property type="entry name" value="FAD/NAD-bd_sf"/>
</dbReference>
<dbReference type="InterPro" id="IPR002937">
    <property type="entry name" value="Amino_oxidase"/>
</dbReference>
<evidence type="ECO:0000256" key="3">
    <source>
        <dbReference type="ARBA" id="ARBA00022827"/>
    </source>
</evidence>
<dbReference type="GO" id="GO:0005737">
    <property type="term" value="C:cytoplasm"/>
    <property type="evidence" value="ECO:0007669"/>
    <property type="project" value="UniProtKB-SubCell"/>
</dbReference>
<keyword evidence="5 6" id="KW-0350">Heme biosynthesis</keyword>
<comment type="cofactor">
    <cofactor evidence="1 6">
        <name>FAD</name>
        <dbReference type="ChEBI" id="CHEBI:57692"/>
    </cofactor>
</comment>
<evidence type="ECO:0000313" key="8">
    <source>
        <dbReference type="EMBL" id="NLR92408.1"/>
    </source>
</evidence>
<comment type="catalytic activity">
    <reaction evidence="6">
        <text>coproporphyrinogen III + 3 O2 = coproporphyrin III + 3 H2O2</text>
        <dbReference type="Rhea" id="RHEA:43436"/>
        <dbReference type="ChEBI" id="CHEBI:15379"/>
        <dbReference type="ChEBI" id="CHEBI:16240"/>
        <dbReference type="ChEBI" id="CHEBI:57309"/>
        <dbReference type="ChEBI" id="CHEBI:131725"/>
        <dbReference type="EC" id="1.3.3.15"/>
    </reaction>
</comment>
<dbReference type="Proteomes" id="UP000585050">
    <property type="component" value="Unassembled WGS sequence"/>
</dbReference>
<keyword evidence="4 6" id="KW-0560">Oxidoreductase</keyword>
<comment type="pathway">
    <text evidence="6">Porphyrin-containing compound metabolism; protoheme biosynthesis.</text>
</comment>
<organism evidence="8 9">
    <name type="scientific">Flammeovirga agarivorans</name>
    <dbReference type="NCBI Taxonomy" id="2726742"/>
    <lineage>
        <taxon>Bacteria</taxon>
        <taxon>Pseudomonadati</taxon>
        <taxon>Bacteroidota</taxon>
        <taxon>Cytophagia</taxon>
        <taxon>Cytophagales</taxon>
        <taxon>Flammeovirgaceae</taxon>
        <taxon>Flammeovirga</taxon>
    </lineage>
</organism>
<gene>
    <name evidence="8" type="primary">hemG</name>
    <name evidence="8" type="ORF">HGP29_14415</name>
</gene>
<evidence type="ECO:0000256" key="4">
    <source>
        <dbReference type="ARBA" id="ARBA00023002"/>
    </source>
</evidence>
<dbReference type="Pfam" id="PF01593">
    <property type="entry name" value="Amino_oxidase"/>
    <property type="match status" value="1"/>
</dbReference>
<dbReference type="GO" id="GO:0004729">
    <property type="term" value="F:oxygen-dependent protoporphyrinogen oxidase activity"/>
    <property type="evidence" value="ECO:0007669"/>
    <property type="project" value="UniProtKB-UniRule"/>
</dbReference>
<dbReference type="Gene3D" id="1.10.3110.10">
    <property type="entry name" value="protoporphyrinogen ix oxidase, domain 3"/>
    <property type="match status" value="1"/>
</dbReference>
<dbReference type="EMBL" id="JABAIL010000004">
    <property type="protein sequence ID" value="NLR92408.1"/>
    <property type="molecule type" value="Genomic_DNA"/>
</dbReference>
<dbReference type="AlphaFoldDB" id="A0A7X8SLL8"/>
<dbReference type="Gene3D" id="3.90.660.20">
    <property type="entry name" value="Protoporphyrinogen oxidase, mitochondrial, domain 2"/>
    <property type="match status" value="1"/>
</dbReference>
<evidence type="ECO:0000256" key="2">
    <source>
        <dbReference type="ARBA" id="ARBA00022630"/>
    </source>
</evidence>
<comment type="subcellular location">
    <subcellularLocation>
        <location evidence="6">Cytoplasm</location>
    </subcellularLocation>
</comment>
<dbReference type="SUPFAM" id="SSF51905">
    <property type="entry name" value="FAD/NAD(P)-binding domain"/>
    <property type="match status" value="1"/>
</dbReference>
<dbReference type="InterPro" id="IPR004572">
    <property type="entry name" value="Protoporphyrinogen_oxidase"/>
</dbReference>
<comment type="function">
    <text evidence="6">Involved in coproporphyrin-dependent heme b biosynthesis. Catalyzes the oxidation of coproporphyrinogen III to coproporphyrin III.</text>
</comment>
<dbReference type="UniPathway" id="UPA00252"/>
<dbReference type="PRINTS" id="PR00420">
    <property type="entry name" value="RNGMNOXGNASE"/>
</dbReference>
<feature type="domain" description="Amine oxidase" evidence="7">
    <location>
        <begin position="10"/>
        <end position="432"/>
    </location>
</feature>
<comment type="similarity">
    <text evidence="6">Belongs to the protoporphyrinogen/coproporphyrinogen oxidase family. Coproporphyrinogen III oxidase subfamily.</text>
</comment>
<keyword evidence="9" id="KW-1185">Reference proteome</keyword>
<proteinExistence type="inferred from homology"/>
<evidence type="ECO:0000259" key="7">
    <source>
        <dbReference type="Pfam" id="PF01593"/>
    </source>
</evidence>
<evidence type="ECO:0000256" key="6">
    <source>
        <dbReference type="RuleBase" id="RU364052"/>
    </source>
</evidence>
<accession>A0A7X8SLL8</accession>
<dbReference type="PANTHER" id="PTHR42923:SF3">
    <property type="entry name" value="PROTOPORPHYRINOGEN OXIDASE"/>
    <property type="match status" value="1"/>
</dbReference>
<dbReference type="Gene3D" id="3.50.50.60">
    <property type="entry name" value="FAD/NAD(P)-binding domain"/>
    <property type="match status" value="1"/>
</dbReference>
<dbReference type="PANTHER" id="PTHR42923">
    <property type="entry name" value="PROTOPORPHYRINOGEN OXIDASE"/>
    <property type="match status" value="1"/>
</dbReference>
<evidence type="ECO:0000313" key="9">
    <source>
        <dbReference type="Proteomes" id="UP000585050"/>
    </source>
</evidence>
<keyword evidence="6" id="KW-0963">Cytoplasm</keyword>
<evidence type="ECO:0000256" key="1">
    <source>
        <dbReference type="ARBA" id="ARBA00001974"/>
    </source>
</evidence>
<comment type="caution">
    <text evidence="8">The sequence shown here is derived from an EMBL/GenBank/DDBJ whole genome shotgun (WGS) entry which is preliminary data.</text>
</comment>
<protein>
    <recommendedName>
        <fullName evidence="6">Coproporphyrinogen III oxidase</fullName>
        <ecNumber evidence="6">1.3.3.15</ecNumber>
    </recommendedName>
</protein>
<dbReference type="GO" id="GO:0006783">
    <property type="term" value="P:heme biosynthetic process"/>
    <property type="evidence" value="ECO:0007669"/>
    <property type="project" value="UniProtKB-UniRule"/>
</dbReference>